<evidence type="ECO:0000256" key="5">
    <source>
        <dbReference type="ARBA" id="ARBA00023136"/>
    </source>
</evidence>
<gene>
    <name evidence="8" type="ORF">NC653_008269</name>
</gene>
<evidence type="ECO:0000256" key="4">
    <source>
        <dbReference type="ARBA" id="ARBA00023002"/>
    </source>
</evidence>
<evidence type="ECO:0000256" key="1">
    <source>
        <dbReference type="ARBA" id="ARBA00001974"/>
    </source>
</evidence>
<evidence type="ECO:0000256" key="6">
    <source>
        <dbReference type="RuleBase" id="RU367121"/>
    </source>
</evidence>
<comment type="caution">
    <text evidence="6">Lacks conserved residue(s) required for the propagation of feature annotation.</text>
</comment>
<dbReference type="PANTHER" id="PTHR10835">
    <property type="entry name" value="SQUALENE MONOOXYGENASE"/>
    <property type="match status" value="1"/>
</dbReference>
<keyword evidence="3 6" id="KW-0274">FAD</keyword>
<comment type="caution">
    <text evidence="8">The sequence shown here is derived from an EMBL/GenBank/DDBJ whole genome shotgun (WGS) entry which is preliminary data.</text>
</comment>
<keyword evidence="6" id="KW-0812">Transmembrane</keyword>
<dbReference type="PANTHER" id="PTHR10835:SF0">
    <property type="entry name" value="SQUALENE MONOOXYGENASE"/>
    <property type="match status" value="1"/>
</dbReference>
<keyword evidence="2 6" id="KW-0285">Flavoprotein</keyword>
<accession>A0AAD6R6A2</accession>
<dbReference type="Proteomes" id="UP001164929">
    <property type="component" value="Chromosome 3"/>
</dbReference>
<feature type="domain" description="Squalene epoxidase" evidence="7">
    <location>
        <begin position="5"/>
        <end position="80"/>
    </location>
</feature>
<comment type="cofactor">
    <cofactor evidence="1 6">
        <name>FAD</name>
        <dbReference type="ChEBI" id="CHEBI:57692"/>
    </cofactor>
</comment>
<sequence length="159" mass="17913">MDFQHVTSIINTLAGALYKVFYASPDEARKEIHQACFDYLSLGGVFSERPLSLLLGLNPHPLSLVAQFFAVAIYGVGIIFPVIRLEGVRQMFFPATVPAYYRSPPIMIFIQLQLLISIYNIHFQAGKTIEAEEAYYMPSIQLYAPSMPNRICVFIAFTP</sequence>
<dbReference type="InterPro" id="IPR013698">
    <property type="entry name" value="Squalene_epoxidase"/>
</dbReference>
<comment type="catalytic activity">
    <reaction evidence="6">
        <text>squalene + reduced [NADPH--hemoprotein reductase] + O2 = (S)-2,3-epoxysqualene + oxidized [NADPH--hemoprotein reductase] + H2O + H(+)</text>
        <dbReference type="Rhea" id="RHEA:25282"/>
        <dbReference type="Rhea" id="RHEA-COMP:11964"/>
        <dbReference type="Rhea" id="RHEA-COMP:11965"/>
        <dbReference type="ChEBI" id="CHEBI:15377"/>
        <dbReference type="ChEBI" id="CHEBI:15378"/>
        <dbReference type="ChEBI" id="CHEBI:15379"/>
        <dbReference type="ChEBI" id="CHEBI:15440"/>
        <dbReference type="ChEBI" id="CHEBI:15441"/>
        <dbReference type="ChEBI" id="CHEBI:57618"/>
        <dbReference type="ChEBI" id="CHEBI:58210"/>
        <dbReference type="EC" id="1.14.14.17"/>
    </reaction>
</comment>
<dbReference type="GO" id="GO:0004506">
    <property type="term" value="F:squalene monooxygenase activity"/>
    <property type="evidence" value="ECO:0007669"/>
    <property type="project" value="UniProtKB-UniRule"/>
</dbReference>
<evidence type="ECO:0000256" key="3">
    <source>
        <dbReference type="ARBA" id="ARBA00022827"/>
    </source>
</evidence>
<feature type="transmembrane region" description="Helical" evidence="6">
    <location>
        <begin position="64"/>
        <end position="83"/>
    </location>
</feature>
<dbReference type="InterPro" id="IPR040125">
    <property type="entry name" value="Squalene_monox"/>
</dbReference>
<comment type="similarity">
    <text evidence="6">Belongs to the squalene monooxygenase family.</text>
</comment>
<evidence type="ECO:0000259" key="7">
    <source>
        <dbReference type="Pfam" id="PF08491"/>
    </source>
</evidence>
<dbReference type="GO" id="GO:0016126">
    <property type="term" value="P:sterol biosynthetic process"/>
    <property type="evidence" value="ECO:0007669"/>
    <property type="project" value="UniProtKB-UniRule"/>
</dbReference>
<comment type="subcellular location">
    <subcellularLocation>
        <location evidence="6">Membrane</location>
        <topology evidence="6">Multi-pass membrane protein</topology>
    </subcellularLocation>
</comment>
<keyword evidence="5 6" id="KW-0472">Membrane</keyword>
<dbReference type="GO" id="GO:0050660">
    <property type="term" value="F:flavin adenine dinucleotide binding"/>
    <property type="evidence" value="ECO:0007669"/>
    <property type="project" value="UniProtKB-UniRule"/>
</dbReference>
<dbReference type="GO" id="GO:0005783">
    <property type="term" value="C:endoplasmic reticulum"/>
    <property type="evidence" value="ECO:0007669"/>
    <property type="project" value="TreeGrafter"/>
</dbReference>
<dbReference type="EC" id="1.14.14.17" evidence="6"/>
<comment type="function">
    <text evidence="6">Catalyzes the stereospecific oxidation of squalene to (S)-2,3-epoxysqualene, and is considered to be a rate-limiting enzyme in steroid biosynthesis.</text>
</comment>
<evidence type="ECO:0000256" key="2">
    <source>
        <dbReference type="ARBA" id="ARBA00022630"/>
    </source>
</evidence>
<dbReference type="Pfam" id="PF08491">
    <property type="entry name" value="SE"/>
    <property type="match status" value="1"/>
</dbReference>
<evidence type="ECO:0000313" key="9">
    <source>
        <dbReference type="Proteomes" id="UP001164929"/>
    </source>
</evidence>
<keyword evidence="6" id="KW-1133">Transmembrane helix</keyword>
<dbReference type="EMBL" id="JAQIZT010000003">
    <property type="protein sequence ID" value="KAJ7002988.1"/>
    <property type="molecule type" value="Genomic_DNA"/>
</dbReference>
<organism evidence="8 9">
    <name type="scientific">Populus alba x Populus x berolinensis</name>
    <dbReference type="NCBI Taxonomy" id="444605"/>
    <lineage>
        <taxon>Eukaryota</taxon>
        <taxon>Viridiplantae</taxon>
        <taxon>Streptophyta</taxon>
        <taxon>Embryophyta</taxon>
        <taxon>Tracheophyta</taxon>
        <taxon>Spermatophyta</taxon>
        <taxon>Magnoliopsida</taxon>
        <taxon>eudicotyledons</taxon>
        <taxon>Gunneridae</taxon>
        <taxon>Pentapetalae</taxon>
        <taxon>rosids</taxon>
        <taxon>fabids</taxon>
        <taxon>Malpighiales</taxon>
        <taxon>Salicaceae</taxon>
        <taxon>Saliceae</taxon>
        <taxon>Populus</taxon>
    </lineage>
</organism>
<name>A0AAD6R6A2_9ROSI</name>
<dbReference type="GO" id="GO:0016020">
    <property type="term" value="C:membrane"/>
    <property type="evidence" value="ECO:0007669"/>
    <property type="project" value="UniProtKB-SubCell"/>
</dbReference>
<dbReference type="AlphaFoldDB" id="A0AAD6R6A2"/>
<keyword evidence="9" id="KW-1185">Reference proteome</keyword>
<evidence type="ECO:0000313" key="8">
    <source>
        <dbReference type="EMBL" id="KAJ7002988.1"/>
    </source>
</evidence>
<protein>
    <recommendedName>
        <fullName evidence="6">Squalene monooxygenase</fullName>
        <ecNumber evidence="6">1.14.14.17</ecNumber>
    </recommendedName>
</protein>
<keyword evidence="4 6" id="KW-0560">Oxidoreductase</keyword>
<proteinExistence type="inferred from homology"/>
<reference evidence="8" key="1">
    <citation type="journal article" date="2023" name="Mol. Ecol. Resour.">
        <title>Chromosome-level genome assembly of a triploid poplar Populus alba 'Berolinensis'.</title>
        <authorList>
            <person name="Chen S."/>
            <person name="Yu Y."/>
            <person name="Wang X."/>
            <person name="Wang S."/>
            <person name="Zhang T."/>
            <person name="Zhou Y."/>
            <person name="He R."/>
            <person name="Meng N."/>
            <person name="Wang Y."/>
            <person name="Liu W."/>
            <person name="Liu Z."/>
            <person name="Liu J."/>
            <person name="Guo Q."/>
            <person name="Huang H."/>
            <person name="Sederoff R.R."/>
            <person name="Wang G."/>
            <person name="Qu G."/>
            <person name="Chen S."/>
        </authorList>
    </citation>
    <scope>NUCLEOTIDE SEQUENCE</scope>
    <source>
        <strain evidence="8">SC-2020</strain>
    </source>
</reference>